<gene>
    <name evidence="2" type="ORF">B0I36DRAFT_353362</name>
</gene>
<feature type="compositionally biased region" description="Basic and acidic residues" evidence="1">
    <location>
        <begin position="134"/>
        <end position="149"/>
    </location>
</feature>
<evidence type="ECO:0000256" key="1">
    <source>
        <dbReference type="SAM" id="MobiDB-lite"/>
    </source>
</evidence>
<dbReference type="RefSeq" id="XP_046008766.1">
    <property type="nucleotide sequence ID" value="XM_046157199.1"/>
</dbReference>
<evidence type="ECO:0000313" key="3">
    <source>
        <dbReference type="Proteomes" id="UP000756346"/>
    </source>
</evidence>
<accession>A0A9P8XYL8</accession>
<dbReference type="Proteomes" id="UP000756346">
    <property type="component" value="Unassembled WGS sequence"/>
</dbReference>
<name>A0A9P8XYL8_9PEZI</name>
<dbReference type="GeneID" id="70186745"/>
<comment type="caution">
    <text evidence="2">The sequence shown here is derived from an EMBL/GenBank/DDBJ whole genome shotgun (WGS) entry which is preliminary data.</text>
</comment>
<proteinExistence type="predicted"/>
<sequence length="156" mass="17823">MVVIKSCPVALDWDIRLDEVIPRDQEHSQLQLRSLQWSPEYDSELWDMEGLRRLRLVLASEAFIAPDQPEKSNPAWLTRNASSLLLGQTSWSWIPACGDPDFSSTVREAVIDRRATQPIDFVEVQYRPSTRSPRAIDDVNSEKGKDKLSITDIDVE</sequence>
<dbReference type="AlphaFoldDB" id="A0A9P8XYL8"/>
<keyword evidence="3" id="KW-1185">Reference proteome</keyword>
<evidence type="ECO:0000313" key="2">
    <source>
        <dbReference type="EMBL" id="KAH7025218.1"/>
    </source>
</evidence>
<organism evidence="2 3">
    <name type="scientific">Microdochium trichocladiopsis</name>
    <dbReference type="NCBI Taxonomy" id="1682393"/>
    <lineage>
        <taxon>Eukaryota</taxon>
        <taxon>Fungi</taxon>
        <taxon>Dikarya</taxon>
        <taxon>Ascomycota</taxon>
        <taxon>Pezizomycotina</taxon>
        <taxon>Sordariomycetes</taxon>
        <taxon>Xylariomycetidae</taxon>
        <taxon>Xylariales</taxon>
        <taxon>Microdochiaceae</taxon>
        <taxon>Microdochium</taxon>
    </lineage>
</organism>
<dbReference type="EMBL" id="JAGTJQ010000009">
    <property type="protein sequence ID" value="KAH7025218.1"/>
    <property type="molecule type" value="Genomic_DNA"/>
</dbReference>
<feature type="region of interest" description="Disordered" evidence="1">
    <location>
        <begin position="132"/>
        <end position="156"/>
    </location>
</feature>
<dbReference type="OrthoDB" id="5244652at2759"/>
<protein>
    <submittedName>
        <fullName evidence="2">Uncharacterized protein</fullName>
    </submittedName>
</protein>
<reference evidence="2" key="1">
    <citation type="journal article" date="2021" name="Nat. Commun.">
        <title>Genetic determinants of endophytism in the Arabidopsis root mycobiome.</title>
        <authorList>
            <person name="Mesny F."/>
            <person name="Miyauchi S."/>
            <person name="Thiergart T."/>
            <person name="Pickel B."/>
            <person name="Atanasova L."/>
            <person name="Karlsson M."/>
            <person name="Huettel B."/>
            <person name="Barry K.W."/>
            <person name="Haridas S."/>
            <person name="Chen C."/>
            <person name="Bauer D."/>
            <person name="Andreopoulos W."/>
            <person name="Pangilinan J."/>
            <person name="LaButti K."/>
            <person name="Riley R."/>
            <person name="Lipzen A."/>
            <person name="Clum A."/>
            <person name="Drula E."/>
            <person name="Henrissat B."/>
            <person name="Kohler A."/>
            <person name="Grigoriev I.V."/>
            <person name="Martin F.M."/>
            <person name="Hacquard S."/>
        </authorList>
    </citation>
    <scope>NUCLEOTIDE SEQUENCE</scope>
    <source>
        <strain evidence="2">MPI-CAGE-CH-0230</strain>
    </source>
</reference>